<organism evidence="5 6">
    <name type="scientific">Nocardia fusca</name>
    <dbReference type="NCBI Taxonomy" id="941183"/>
    <lineage>
        <taxon>Bacteria</taxon>
        <taxon>Bacillati</taxon>
        <taxon>Actinomycetota</taxon>
        <taxon>Actinomycetes</taxon>
        <taxon>Mycobacteriales</taxon>
        <taxon>Nocardiaceae</taxon>
        <taxon>Nocardia</taxon>
    </lineage>
</organism>
<dbReference type="PANTHER" id="PTHR42804:SF1">
    <property type="entry name" value="ALDEHYDE DEHYDROGENASE-RELATED"/>
    <property type="match status" value="1"/>
</dbReference>
<evidence type="ECO:0000256" key="3">
    <source>
        <dbReference type="SAM" id="MobiDB-lite"/>
    </source>
</evidence>
<keyword evidence="2" id="KW-0560">Oxidoreductase</keyword>
<dbReference type="Pfam" id="PF00171">
    <property type="entry name" value="Aldedh"/>
    <property type="match status" value="1"/>
</dbReference>
<comment type="similarity">
    <text evidence="1">Belongs to the aldehyde dehydrogenase family.</text>
</comment>
<reference evidence="5 6" key="1">
    <citation type="submission" date="2024-06" db="EMBL/GenBank/DDBJ databases">
        <title>The Natural Products Discovery Center: Release of the First 8490 Sequenced Strains for Exploring Actinobacteria Biosynthetic Diversity.</title>
        <authorList>
            <person name="Kalkreuter E."/>
            <person name="Kautsar S.A."/>
            <person name="Yang D."/>
            <person name="Bader C.D."/>
            <person name="Teijaro C.N."/>
            <person name="Fluegel L."/>
            <person name="Davis C.M."/>
            <person name="Simpson J.R."/>
            <person name="Lauterbach L."/>
            <person name="Steele A.D."/>
            <person name="Gui C."/>
            <person name="Meng S."/>
            <person name="Li G."/>
            <person name="Viehrig K."/>
            <person name="Ye F."/>
            <person name="Su P."/>
            <person name="Kiefer A.F."/>
            <person name="Nichols A."/>
            <person name="Cepeda A.J."/>
            <person name="Yan W."/>
            <person name="Fan B."/>
            <person name="Jiang Y."/>
            <person name="Adhikari A."/>
            <person name="Zheng C.-J."/>
            <person name="Schuster L."/>
            <person name="Cowan T.M."/>
            <person name="Smanski M.J."/>
            <person name="Chevrette M.G."/>
            <person name="De Carvalho L.P.S."/>
            <person name="Shen B."/>
        </authorList>
    </citation>
    <scope>NUCLEOTIDE SEQUENCE [LARGE SCALE GENOMIC DNA]</scope>
    <source>
        <strain evidence="5 6">NPDC050671</strain>
    </source>
</reference>
<evidence type="ECO:0000256" key="2">
    <source>
        <dbReference type="ARBA" id="ARBA00023002"/>
    </source>
</evidence>
<dbReference type="RefSeq" id="WP_357977145.1">
    <property type="nucleotide sequence ID" value="NZ_JBFAIH010000005.1"/>
</dbReference>
<name>A0ABV3F6E0_9NOCA</name>
<evidence type="ECO:0000259" key="4">
    <source>
        <dbReference type="Pfam" id="PF00171"/>
    </source>
</evidence>
<feature type="region of interest" description="Disordered" evidence="3">
    <location>
        <begin position="152"/>
        <end position="172"/>
    </location>
</feature>
<accession>A0ABV3F6E0</accession>
<dbReference type="InterPro" id="IPR016163">
    <property type="entry name" value="Ald_DH_C"/>
</dbReference>
<protein>
    <submittedName>
        <fullName evidence="5">Aldehyde dehydrogenase family protein</fullName>
    </submittedName>
</protein>
<dbReference type="SUPFAM" id="SSF53720">
    <property type="entry name" value="ALDH-like"/>
    <property type="match status" value="1"/>
</dbReference>
<dbReference type="EMBL" id="JBFAIH010000005">
    <property type="protein sequence ID" value="MEV0363271.1"/>
    <property type="molecule type" value="Genomic_DNA"/>
</dbReference>
<sequence length="172" mass="18052">MFSPPSVERHIARAREQGATIRSGGARPAAAERGWYVQPTLITEVTNDMDIAQEEVFGPVVALIAYDDVAEAVSIANDSKYGLSGSVYTSDVVAGFDIARRIEAGTFSVNTLAADLGSPFGGYKQSGLGREHGPTAIAEFLQTKTISIDPTGELPAEIVEGRPRGGGPGTRS</sequence>
<dbReference type="Gene3D" id="3.40.605.10">
    <property type="entry name" value="Aldehyde Dehydrogenase, Chain A, domain 1"/>
    <property type="match status" value="1"/>
</dbReference>
<evidence type="ECO:0000313" key="5">
    <source>
        <dbReference type="EMBL" id="MEV0363271.1"/>
    </source>
</evidence>
<dbReference type="Gene3D" id="3.40.309.10">
    <property type="entry name" value="Aldehyde Dehydrogenase, Chain A, domain 2"/>
    <property type="match status" value="1"/>
</dbReference>
<evidence type="ECO:0000256" key="1">
    <source>
        <dbReference type="ARBA" id="ARBA00009986"/>
    </source>
</evidence>
<comment type="caution">
    <text evidence="5">The sequence shown here is derived from an EMBL/GenBank/DDBJ whole genome shotgun (WGS) entry which is preliminary data.</text>
</comment>
<dbReference type="PANTHER" id="PTHR42804">
    <property type="entry name" value="ALDEHYDE DEHYDROGENASE"/>
    <property type="match status" value="1"/>
</dbReference>
<proteinExistence type="inferred from homology"/>
<evidence type="ECO:0000313" key="6">
    <source>
        <dbReference type="Proteomes" id="UP001551658"/>
    </source>
</evidence>
<dbReference type="InterPro" id="IPR016162">
    <property type="entry name" value="Ald_DH_N"/>
</dbReference>
<gene>
    <name evidence="5" type="ORF">AB0H72_11265</name>
</gene>
<dbReference type="Proteomes" id="UP001551658">
    <property type="component" value="Unassembled WGS sequence"/>
</dbReference>
<dbReference type="InterPro" id="IPR015590">
    <property type="entry name" value="Aldehyde_DH_dom"/>
</dbReference>
<keyword evidence="6" id="KW-1185">Reference proteome</keyword>
<dbReference type="InterPro" id="IPR016161">
    <property type="entry name" value="Ald_DH/histidinol_DH"/>
</dbReference>
<feature type="domain" description="Aldehyde dehydrogenase" evidence="4">
    <location>
        <begin position="6"/>
        <end position="146"/>
    </location>
</feature>